<dbReference type="OrthoDB" id="8607883at2"/>
<evidence type="ECO:0000313" key="1">
    <source>
        <dbReference type="EMBL" id="SSY80633.1"/>
    </source>
</evidence>
<dbReference type="EMBL" id="UFSO01000003">
    <property type="protein sequence ID" value="SSY80633.1"/>
    <property type="molecule type" value="Genomic_DNA"/>
</dbReference>
<sequence>MAIQQDNDNGLLLVGTAYARNRRVSGSQRENVGNMVQLQISAKSETKTRTSRQKETAGNALDSITIKQASEVKVASDTFNKLTLGMALLGKSVELKKESETITDEVVEVNQKGVWLSLVHRNIDASTVSVKNDTSQPVEKEDFEINETLGWIRIKESCENVNASSAIEVSYKTKAGGGIRIEASTESDYDLEIWLDGFNQASQKNFILHIPSMVIAPTSEIDWLGDDFAKAEFGGTLVLADGYKVPYIYEEFNA</sequence>
<dbReference type="RefSeq" id="WP_051968406.1">
    <property type="nucleotide sequence ID" value="NZ_CP091519.2"/>
</dbReference>
<organism evidence="1 2">
    <name type="scientific">Alysiella crassa</name>
    <dbReference type="NCBI Taxonomy" id="153491"/>
    <lineage>
        <taxon>Bacteria</taxon>
        <taxon>Pseudomonadati</taxon>
        <taxon>Pseudomonadota</taxon>
        <taxon>Betaproteobacteria</taxon>
        <taxon>Neisseriales</taxon>
        <taxon>Neisseriaceae</taxon>
        <taxon>Alysiella</taxon>
    </lineage>
</organism>
<accession>A0A376BUZ0</accession>
<dbReference type="AlphaFoldDB" id="A0A376BUZ0"/>
<reference evidence="1 2" key="1">
    <citation type="submission" date="2018-06" db="EMBL/GenBank/DDBJ databases">
        <authorList>
            <consortium name="Pathogen Informatics"/>
            <person name="Doyle S."/>
        </authorList>
    </citation>
    <scope>NUCLEOTIDE SEQUENCE [LARGE SCALE GENOMIC DNA]</scope>
    <source>
        <strain evidence="1 2">NCTC10283</strain>
    </source>
</reference>
<evidence type="ECO:0000313" key="2">
    <source>
        <dbReference type="Proteomes" id="UP000254209"/>
    </source>
</evidence>
<dbReference type="Proteomes" id="UP000254209">
    <property type="component" value="Unassembled WGS sequence"/>
</dbReference>
<protein>
    <submittedName>
        <fullName evidence="1">Uncharacterized protein</fullName>
    </submittedName>
</protein>
<dbReference type="STRING" id="1120980.GCA_000745955_00543"/>
<proteinExistence type="predicted"/>
<keyword evidence="2" id="KW-1185">Reference proteome</keyword>
<gene>
    <name evidence="1" type="ORF">NCTC10283_02193</name>
</gene>
<name>A0A376BUZ0_9NEIS</name>